<protein>
    <recommendedName>
        <fullName evidence="3">BioF2-like acetyltransferase domain-containing protein</fullName>
    </recommendedName>
</protein>
<feature type="non-terminal residue" evidence="1">
    <location>
        <position position="1"/>
    </location>
</feature>
<comment type="caution">
    <text evidence="1">The sequence shown here is derived from an EMBL/GenBank/DDBJ whole genome shotgun (WGS) entry which is preliminary data.</text>
</comment>
<dbReference type="Proteomes" id="UP000034588">
    <property type="component" value="Unassembled WGS sequence"/>
</dbReference>
<dbReference type="Gene3D" id="3.40.630.30">
    <property type="match status" value="1"/>
</dbReference>
<evidence type="ECO:0000313" key="1">
    <source>
        <dbReference type="EMBL" id="KKW10045.1"/>
    </source>
</evidence>
<name>A0A0G1VUR0_9BACT</name>
<reference evidence="1 2" key="1">
    <citation type="journal article" date="2015" name="Nature">
        <title>rRNA introns, odd ribosomes, and small enigmatic genomes across a large radiation of phyla.</title>
        <authorList>
            <person name="Brown C.T."/>
            <person name="Hug L.A."/>
            <person name="Thomas B.C."/>
            <person name="Sharon I."/>
            <person name="Castelle C.J."/>
            <person name="Singh A."/>
            <person name="Wilkins M.J."/>
            <person name="Williams K.H."/>
            <person name="Banfield J.F."/>
        </authorList>
    </citation>
    <scope>NUCLEOTIDE SEQUENCE [LARGE SCALE GENOMIC DNA]</scope>
</reference>
<accession>A0A0G1VUR0</accession>
<evidence type="ECO:0000313" key="2">
    <source>
        <dbReference type="Proteomes" id="UP000034588"/>
    </source>
</evidence>
<dbReference type="InterPro" id="IPR016181">
    <property type="entry name" value="Acyl_CoA_acyltransferase"/>
</dbReference>
<proteinExistence type="predicted"/>
<organism evidence="1 2">
    <name type="scientific">Candidatus Gottesmanbacteria bacterium GW2011_GWB1_49_7</name>
    <dbReference type="NCBI Taxonomy" id="1618448"/>
    <lineage>
        <taxon>Bacteria</taxon>
        <taxon>Candidatus Gottesmaniibacteriota</taxon>
    </lineage>
</organism>
<evidence type="ECO:0008006" key="3">
    <source>
        <dbReference type="Google" id="ProtNLM"/>
    </source>
</evidence>
<gene>
    <name evidence="1" type="ORF">UY48_C0049G0013</name>
</gene>
<dbReference type="EMBL" id="LCQD01000049">
    <property type="protein sequence ID" value="KKW10045.1"/>
    <property type="molecule type" value="Genomic_DNA"/>
</dbReference>
<dbReference type="AlphaFoldDB" id="A0A0G1VUR0"/>
<sequence length="98" mass="11124">CRVYKDDQPQDNAHNLLLWNVIKWAKKNGIETFNLGGRDASGSFAFKEGWSNDRKPYFIGKKILLPAIYKELQEKTGTGGKTEGYFPVYRNQPGNQVG</sequence>
<dbReference type="SUPFAM" id="SSF55729">
    <property type="entry name" value="Acyl-CoA N-acyltransferases (Nat)"/>
    <property type="match status" value="1"/>
</dbReference>